<dbReference type="STRING" id="1642646.ING2E5A_1052"/>
<dbReference type="Pfam" id="PF01619">
    <property type="entry name" value="Pro_dh"/>
    <property type="match status" value="1"/>
</dbReference>
<feature type="region of interest" description="Disordered" evidence="2">
    <location>
        <begin position="373"/>
        <end position="394"/>
    </location>
</feature>
<keyword evidence="1 4" id="KW-0560">Oxidoreductase</keyword>
<dbReference type="GO" id="GO:0071949">
    <property type="term" value="F:FAD binding"/>
    <property type="evidence" value="ECO:0007669"/>
    <property type="project" value="TreeGrafter"/>
</dbReference>
<sequence length="394" mass="45412">MPLTHHLIDFDNSEIAFRNRSNAELRRAHLLFKVMNNAGLVKTGKQLVNLAFAIRFPISGILRITIYRQFVGGMSIDDCAATIEKLAARNVGTILDFAVEGEERDDLFDATCAEVIRTVEFAHNNRNVPFSAFKITGVGRFDLLAKVSEKAELTEDESAEYKRIYDRVESIFRRGYELGVPVLIDAEHTWIQPVLDNLVLEMMERYNREAAIVQNTYQMYRHDAIHRLKEHHRIALEKGVKFGLKIVRGAYMEIERARAAEMGYPSPIQPDKPATDRDFNEAIRYFVENVDTIHFMVATHNEESSNLLAQLIDERGLPHNHPHIYFSQLYGMSDHITFNLAEKGYNVVKYVPYGEVKTMMPYLFRRAEENSSVKGQSSRELKLIEKEVERRRGK</sequence>
<protein>
    <submittedName>
        <fullName evidence="4">Proline dehydrogenase 1, mitochondrial</fullName>
        <ecNumber evidence="4">1.5.5.2</ecNumber>
    </submittedName>
</protein>
<dbReference type="GO" id="GO:0004657">
    <property type="term" value="F:proline dehydrogenase activity"/>
    <property type="evidence" value="ECO:0007669"/>
    <property type="project" value="UniProtKB-EC"/>
</dbReference>
<dbReference type="PANTHER" id="PTHR13914:SF0">
    <property type="entry name" value="PROLINE DEHYDROGENASE 1, MITOCHONDRIAL"/>
    <property type="match status" value="1"/>
</dbReference>
<accession>A0A1G4G5T8</accession>
<evidence type="ECO:0000259" key="3">
    <source>
        <dbReference type="Pfam" id="PF01619"/>
    </source>
</evidence>
<dbReference type="RefSeq" id="WP_071136460.1">
    <property type="nucleotide sequence ID" value="NZ_LT608328.1"/>
</dbReference>
<dbReference type="GO" id="GO:0010133">
    <property type="term" value="P:L-proline catabolic process to L-glutamate"/>
    <property type="evidence" value="ECO:0007669"/>
    <property type="project" value="TreeGrafter"/>
</dbReference>
<dbReference type="PANTHER" id="PTHR13914">
    <property type="entry name" value="PROLINE OXIDASE"/>
    <property type="match status" value="1"/>
</dbReference>
<evidence type="ECO:0000256" key="2">
    <source>
        <dbReference type="SAM" id="MobiDB-lite"/>
    </source>
</evidence>
<dbReference type="AlphaFoldDB" id="A0A1G4G5T8"/>
<dbReference type="InterPro" id="IPR002872">
    <property type="entry name" value="Proline_DH_dom"/>
</dbReference>
<feature type="domain" description="Proline dehydrogenase" evidence="3">
    <location>
        <begin position="80"/>
        <end position="378"/>
    </location>
</feature>
<dbReference type="EC" id="1.5.5.2" evidence="4"/>
<organism evidence="4 5">
    <name type="scientific">Petrimonas mucosa</name>
    <dbReference type="NCBI Taxonomy" id="1642646"/>
    <lineage>
        <taxon>Bacteria</taxon>
        <taxon>Pseudomonadati</taxon>
        <taxon>Bacteroidota</taxon>
        <taxon>Bacteroidia</taxon>
        <taxon>Bacteroidales</taxon>
        <taxon>Dysgonomonadaceae</taxon>
        <taxon>Petrimonas</taxon>
    </lineage>
</organism>
<evidence type="ECO:0000313" key="5">
    <source>
        <dbReference type="Proteomes" id="UP000178485"/>
    </source>
</evidence>
<name>A0A1G4G5T8_9BACT</name>
<dbReference type="KEGG" id="pmuc:ING2E5A_1052"/>
<evidence type="ECO:0000313" key="4">
    <source>
        <dbReference type="EMBL" id="SCM56802.1"/>
    </source>
</evidence>
<dbReference type="Proteomes" id="UP000178485">
    <property type="component" value="Chromosome i"/>
</dbReference>
<keyword evidence="5" id="KW-1185">Reference proteome</keyword>
<proteinExistence type="predicted"/>
<dbReference type="EMBL" id="LT608328">
    <property type="protein sequence ID" value="SCM56802.1"/>
    <property type="molecule type" value="Genomic_DNA"/>
</dbReference>
<dbReference type="InterPro" id="IPR029041">
    <property type="entry name" value="FAD-linked_oxidoreductase-like"/>
</dbReference>
<evidence type="ECO:0000256" key="1">
    <source>
        <dbReference type="ARBA" id="ARBA00023002"/>
    </source>
</evidence>
<gene>
    <name evidence="4" type="primary">PRODH</name>
    <name evidence="4" type="ORF">ING2E5A_1052</name>
</gene>
<dbReference type="Gene3D" id="3.20.20.220">
    <property type="match status" value="1"/>
</dbReference>
<dbReference type="SUPFAM" id="SSF51730">
    <property type="entry name" value="FAD-linked oxidoreductase"/>
    <property type="match status" value="1"/>
</dbReference>
<dbReference type="InterPro" id="IPR015659">
    <property type="entry name" value="Proline_oxidase"/>
</dbReference>
<reference evidence="4 5" key="1">
    <citation type="submission" date="2016-08" db="EMBL/GenBank/DDBJ databases">
        <authorList>
            <person name="Seilhamer J.J."/>
        </authorList>
    </citation>
    <scope>NUCLEOTIDE SEQUENCE [LARGE SCALE GENOMIC DNA]</scope>
    <source>
        <strain evidence="4">ING2-E5A</strain>
    </source>
</reference>